<dbReference type="Proteomes" id="UP000229344">
    <property type="component" value="Unassembled WGS sequence"/>
</dbReference>
<sequence>MINFLNKKAERDIIYVLDFLLQISVNGKAIAEARNIDLEFYNLLNKPEVNQNIFHVGCLPTSREDKSVDRRFAEFVKNLTLFIEYDVRTDFIWANVAEDDNKQKEIHQKVVTFKKNILDYLLNKETISSEEYSRLLSVGVKKLNE</sequence>
<comment type="caution">
    <text evidence="1">The sequence shown here is derived from an EMBL/GenBank/DDBJ whole genome shotgun (WGS) entry which is preliminary data.</text>
</comment>
<proteinExistence type="predicted"/>
<gene>
    <name evidence="1" type="ORF">COU16_02795</name>
</gene>
<dbReference type="AlphaFoldDB" id="A0A2H0UDL6"/>
<protein>
    <submittedName>
        <fullName evidence="1">Uncharacterized protein</fullName>
    </submittedName>
</protein>
<accession>A0A2H0UDL6</accession>
<dbReference type="EMBL" id="PFBI01000006">
    <property type="protein sequence ID" value="PIR84481.1"/>
    <property type="molecule type" value="Genomic_DNA"/>
</dbReference>
<organism evidence="1 2">
    <name type="scientific">Candidatus Kaiserbacteria bacterium CG10_big_fil_rev_8_21_14_0_10_47_16</name>
    <dbReference type="NCBI Taxonomy" id="1974608"/>
    <lineage>
        <taxon>Bacteria</taxon>
        <taxon>Candidatus Kaiseribacteriota</taxon>
    </lineage>
</organism>
<name>A0A2H0UDL6_9BACT</name>
<evidence type="ECO:0000313" key="1">
    <source>
        <dbReference type="EMBL" id="PIR84481.1"/>
    </source>
</evidence>
<reference evidence="2" key="1">
    <citation type="submission" date="2017-09" db="EMBL/GenBank/DDBJ databases">
        <title>Depth-based differentiation of microbial function through sediment-hosted aquifers and enrichment of novel symbionts in the deep terrestrial subsurface.</title>
        <authorList>
            <person name="Probst A.J."/>
            <person name="Ladd B."/>
            <person name="Jarett J.K."/>
            <person name="Geller-Mcgrath D.E."/>
            <person name="Sieber C.M.K."/>
            <person name="Emerson J.B."/>
            <person name="Anantharaman K."/>
            <person name="Thomas B.C."/>
            <person name="Malmstrom R."/>
            <person name="Stieglmeier M."/>
            <person name="Klingl A."/>
            <person name="Woyke T."/>
            <person name="Ryan C.M."/>
            <person name="Banfield J.F."/>
        </authorList>
    </citation>
    <scope>NUCLEOTIDE SEQUENCE [LARGE SCALE GENOMIC DNA]</scope>
</reference>
<evidence type="ECO:0000313" key="2">
    <source>
        <dbReference type="Proteomes" id="UP000229344"/>
    </source>
</evidence>